<feature type="transmembrane region" description="Helical" evidence="1">
    <location>
        <begin position="58"/>
        <end position="78"/>
    </location>
</feature>
<keyword evidence="1" id="KW-1133">Transmembrane helix</keyword>
<gene>
    <name evidence="2" type="ORF">DP785_23805</name>
</gene>
<keyword evidence="1" id="KW-0812">Transmembrane</keyword>
<evidence type="ECO:0000313" key="2">
    <source>
        <dbReference type="EMBL" id="EBW6611828.1"/>
    </source>
</evidence>
<dbReference type="AlphaFoldDB" id="A0A5W3IVF5"/>
<sequence>MRMVESSIVEKSWVKKEAADKALYFLLSFVVCALMFIPGLCFADSPFANATQSGQTDILTIITPIVGVGVMVVGLLCLFGKISWWWFIGVVIGIILVFGHEQIISWIRGLAGV</sequence>
<evidence type="ECO:0000256" key="1">
    <source>
        <dbReference type="SAM" id="Phobius"/>
    </source>
</evidence>
<feature type="transmembrane region" description="Helical" evidence="1">
    <location>
        <begin position="21"/>
        <end position="38"/>
    </location>
</feature>
<proteinExistence type="predicted"/>
<keyword evidence="1" id="KW-0472">Membrane</keyword>
<accession>A0A5W3IVF5</accession>
<feature type="transmembrane region" description="Helical" evidence="1">
    <location>
        <begin position="85"/>
        <end position="107"/>
    </location>
</feature>
<comment type="caution">
    <text evidence="2">The sequence shown here is derived from an EMBL/GenBank/DDBJ whole genome shotgun (WGS) entry which is preliminary data.</text>
</comment>
<dbReference type="InterPro" id="IPR007039">
    <property type="entry name" value="TrbC/VirB2"/>
</dbReference>
<protein>
    <submittedName>
        <fullName evidence="2">Transposase</fullName>
    </submittedName>
</protein>
<reference evidence="2" key="1">
    <citation type="submission" date="2018-06" db="EMBL/GenBank/DDBJ databases">
        <authorList>
            <person name="Ashton P.M."/>
            <person name="Dallman T."/>
            <person name="Nair S."/>
            <person name="De Pinna E."/>
            <person name="Peters T."/>
            <person name="Grant K."/>
        </authorList>
    </citation>
    <scope>NUCLEOTIDE SEQUENCE</scope>
    <source>
        <strain evidence="2">246187</strain>
    </source>
</reference>
<dbReference type="EMBL" id="AAHIXF010000031">
    <property type="protein sequence ID" value="EBW6611828.1"/>
    <property type="molecule type" value="Genomic_DNA"/>
</dbReference>
<organism evidence="2">
    <name type="scientific">Salmonella muenchen</name>
    <dbReference type="NCBI Taxonomy" id="596"/>
    <lineage>
        <taxon>Bacteria</taxon>
        <taxon>Pseudomonadati</taxon>
        <taxon>Pseudomonadota</taxon>
        <taxon>Gammaproteobacteria</taxon>
        <taxon>Enterobacterales</taxon>
        <taxon>Enterobacteriaceae</taxon>
        <taxon>Salmonella</taxon>
    </lineage>
</organism>
<dbReference type="Pfam" id="PF04956">
    <property type="entry name" value="TrbC"/>
    <property type="match status" value="1"/>
</dbReference>
<name>A0A5W3IVF5_SALMU</name>